<organism evidence="1 2">
    <name type="scientific">Phaeosphaeria nodorum (strain SN15 / ATCC MYA-4574 / FGSC 10173)</name>
    <name type="common">Glume blotch fungus</name>
    <name type="synonym">Parastagonospora nodorum</name>
    <dbReference type="NCBI Taxonomy" id="321614"/>
    <lineage>
        <taxon>Eukaryota</taxon>
        <taxon>Fungi</taxon>
        <taxon>Dikarya</taxon>
        <taxon>Ascomycota</taxon>
        <taxon>Pezizomycotina</taxon>
        <taxon>Dothideomycetes</taxon>
        <taxon>Pleosporomycetidae</taxon>
        <taxon>Pleosporales</taxon>
        <taxon>Pleosporineae</taxon>
        <taxon>Phaeosphaeriaceae</taxon>
        <taxon>Parastagonospora</taxon>
    </lineage>
</organism>
<dbReference type="Proteomes" id="UP000663193">
    <property type="component" value="Chromosome 4"/>
</dbReference>
<reference evidence="2" key="1">
    <citation type="journal article" date="2021" name="BMC Genomics">
        <title>Chromosome-level genome assembly and manually-curated proteome of model necrotroph Parastagonospora nodorum Sn15 reveals a genome-wide trove of candidate effector homologs, and redundancy of virulence-related functions within an accessory chromosome.</title>
        <authorList>
            <person name="Bertazzoni S."/>
            <person name="Jones D.A.B."/>
            <person name="Phan H.T."/>
            <person name="Tan K.-C."/>
            <person name="Hane J.K."/>
        </authorList>
    </citation>
    <scope>NUCLEOTIDE SEQUENCE [LARGE SCALE GENOMIC DNA]</scope>
    <source>
        <strain evidence="2">SN15 / ATCC MYA-4574 / FGSC 10173)</strain>
    </source>
</reference>
<keyword evidence="2" id="KW-1185">Reference proteome</keyword>
<protein>
    <submittedName>
        <fullName evidence="1">Uncharacterized protein</fullName>
    </submittedName>
</protein>
<evidence type="ECO:0000313" key="2">
    <source>
        <dbReference type="Proteomes" id="UP000663193"/>
    </source>
</evidence>
<proteinExistence type="predicted"/>
<dbReference type="KEGG" id="pno:SNOG_15682"/>
<name>A0A7U2EXR7_PHANO</name>
<evidence type="ECO:0000313" key="1">
    <source>
        <dbReference type="EMBL" id="QRC93798.1"/>
    </source>
</evidence>
<dbReference type="VEuPathDB" id="FungiDB:JI435_156820"/>
<gene>
    <name evidence="1" type="ORF">JI435_156820</name>
</gene>
<sequence>MFTTQRITRTKNMKTPTQSVNVRYLISPEMSPTDIAHRYYRRLRKYHLEKNGQLADGPFKTAHMQYIDDCDYLWELAGLHFHIGSIPSPGLRQIFGWVLSTFVVLVMQFCHDKAATMVQKRMLPIYRGDAWRVWRFEDVQPMPSAAMAESDREKLRRNELPN</sequence>
<dbReference type="AlphaFoldDB" id="A0A7U2EXR7"/>
<accession>A0A7U2EXR7</accession>
<dbReference type="RefSeq" id="XP_001805823.1">
    <property type="nucleotide sequence ID" value="XM_001805771.1"/>
</dbReference>
<dbReference type="EMBL" id="CP069026">
    <property type="protein sequence ID" value="QRC93798.1"/>
    <property type="molecule type" value="Genomic_DNA"/>
</dbReference>